<dbReference type="SUPFAM" id="SSF52743">
    <property type="entry name" value="Subtilisin-like"/>
    <property type="match status" value="1"/>
</dbReference>
<dbReference type="PROSITE" id="PS00021">
    <property type="entry name" value="KRINGLE_1"/>
    <property type="match status" value="1"/>
</dbReference>
<dbReference type="InterPro" id="IPR000209">
    <property type="entry name" value="Peptidase_S8/S53_dom"/>
</dbReference>
<keyword evidence="13" id="KW-1185">Reference proteome</keyword>
<dbReference type="GO" id="GO:0004252">
    <property type="term" value="F:serine-type endopeptidase activity"/>
    <property type="evidence" value="ECO:0007669"/>
    <property type="project" value="UniProtKB-UniRule"/>
</dbReference>
<proteinExistence type="inferred from homology"/>
<evidence type="ECO:0000256" key="2">
    <source>
        <dbReference type="ARBA" id="ARBA00022572"/>
    </source>
</evidence>
<evidence type="ECO:0000313" key="12">
    <source>
        <dbReference type="EMBL" id="KAG8466077.1"/>
    </source>
</evidence>
<feature type="domain" description="Kringle" evidence="11">
    <location>
        <begin position="693"/>
        <end position="777"/>
    </location>
</feature>
<dbReference type="GO" id="GO:0005615">
    <property type="term" value="C:extracellular space"/>
    <property type="evidence" value="ECO:0007669"/>
    <property type="project" value="TreeGrafter"/>
</dbReference>
<dbReference type="InterPro" id="IPR034193">
    <property type="entry name" value="PCSK9_ProteinaseK-like"/>
</dbReference>
<reference evidence="12" key="1">
    <citation type="submission" date="2021-05" db="EMBL/GenBank/DDBJ databases">
        <title>The genome of the haptophyte Pavlova lutheri (Diacronema luteri, Pavlovales) - a model for lipid biosynthesis in eukaryotic algae.</title>
        <authorList>
            <person name="Hulatt C.J."/>
            <person name="Posewitz M.C."/>
        </authorList>
    </citation>
    <scope>NUCLEOTIDE SEQUENCE</scope>
    <source>
        <strain evidence="12">NIVA-4/92</strain>
    </source>
</reference>
<evidence type="ECO:0000313" key="13">
    <source>
        <dbReference type="Proteomes" id="UP000751190"/>
    </source>
</evidence>
<dbReference type="InterPro" id="IPR013806">
    <property type="entry name" value="Kringle-like"/>
</dbReference>
<dbReference type="InterPro" id="IPR038178">
    <property type="entry name" value="Kringle_sf"/>
</dbReference>
<evidence type="ECO:0000256" key="10">
    <source>
        <dbReference type="SAM" id="SignalP"/>
    </source>
</evidence>
<evidence type="ECO:0000256" key="6">
    <source>
        <dbReference type="ARBA" id="ARBA00023157"/>
    </source>
</evidence>
<feature type="signal peptide" evidence="10">
    <location>
        <begin position="1"/>
        <end position="18"/>
    </location>
</feature>
<dbReference type="EMBL" id="JAGTXO010000009">
    <property type="protein sequence ID" value="KAG8466077.1"/>
    <property type="molecule type" value="Genomic_DNA"/>
</dbReference>
<dbReference type="FunFam" id="3.40.50.200:FF:000014">
    <property type="entry name" value="Proteinase K"/>
    <property type="match status" value="1"/>
</dbReference>
<accession>A0A8J5XKE1</accession>
<dbReference type="Pfam" id="PF00051">
    <property type="entry name" value="Kringle"/>
    <property type="match status" value="1"/>
</dbReference>
<dbReference type="PROSITE" id="PS00138">
    <property type="entry name" value="SUBTILASE_SER"/>
    <property type="match status" value="1"/>
</dbReference>
<dbReference type="InterPro" id="IPR050131">
    <property type="entry name" value="Peptidase_S8_subtilisin-like"/>
</dbReference>
<dbReference type="PRINTS" id="PR00018">
    <property type="entry name" value="KRINGLE"/>
</dbReference>
<keyword evidence="6" id="KW-1015">Disulfide bond</keyword>
<dbReference type="PRINTS" id="PR00723">
    <property type="entry name" value="SUBTILISIN"/>
</dbReference>
<dbReference type="InterPro" id="IPR018056">
    <property type="entry name" value="Kringle_CS"/>
</dbReference>
<evidence type="ECO:0000256" key="9">
    <source>
        <dbReference type="SAM" id="MobiDB-lite"/>
    </source>
</evidence>
<evidence type="ECO:0000259" key="11">
    <source>
        <dbReference type="PROSITE" id="PS50070"/>
    </source>
</evidence>
<evidence type="ECO:0000256" key="7">
    <source>
        <dbReference type="PROSITE-ProRule" id="PRU01240"/>
    </source>
</evidence>
<dbReference type="Pfam" id="PF00082">
    <property type="entry name" value="Peptidase_S8"/>
    <property type="match status" value="1"/>
</dbReference>
<dbReference type="PANTHER" id="PTHR43806">
    <property type="entry name" value="PEPTIDASE S8"/>
    <property type="match status" value="1"/>
</dbReference>
<evidence type="ECO:0000256" key="5">
    <source>
        <dbReference type="ARBA" id="ARBA00022825"/>
    </source>
</evidence>
<dbReference type="CDD" id="cd00108">
    <property type="entry name" value="KR"/>
    <property type="match status" value="1"/>
</dbReference>
<comment type="similarity">
    <text evidence="1 7 8">Belongs to the peptidase S8 family.</text>
</comment>
<comment type="caution">
    <text evidence="12">The sequence shown here is derived from an EMBL/GenBank/DDBJ whole genome shotgun (WGS) entry which is preliminary data.</text>
</comment>
<sequence>MAATVSAVVVFVAAAAFAAVPPRAARHVVHFEPLIHSLPAAPALAAVVRAHVARQPDGGYRLGRTGVAAMLAAIKKTVPLQERWTYATLREGFATDLTLDQVGRLRALGLPVEPDGRVRAQAASWGLERLDQPLLPLSGSASWAQSGVGVHVYVIDTGINTAHTSFTNRIGDGRNFVPAADGSVDPSNIEDCQGHGTHCAGSCCGRTYGVATGVTIHALRTLDCEGEGFMSDTIAAMQWAYEHDAAGARKVLSMSLGGGFSRATNRDVKRLHDAGIVVVVDAGNDAADACGFSPSSAREAITVGSTDSADTASSFTNFGTCVDVFGPGSWIPSSHIGGPTARATLSGTSMACPHVAGIAALLLGSNASLTPSEVASLITGMATANALAATATSPPNNEPNLLAHIPGNLDEWARGEHGMDGSARNGSRRSARAAPAPAPAPALAPVPTNAEGRKPSVFASFFSACWDWLTGRGWHATSRARGASRARVACGIVRVHVRSDSRPMESSWKVTSPSSEVVMHGDFTDAQHDALACLPHGIYTFSVFDAGGNGICCSHGDGRVIISVNGDEVARISDEFWWTTSVQLAVTAKPPPPSRDVRVRITPDDAPGDTTWSIVGVDGQIVLEGGADSAEETLLPGNYTLNVYDASANGLCCANGEGGYELFVDDALVRAGGSFGGLVESTPFSVAERAEPECYSMGDASDYRGSARTTVDGARCQRWTEHVPHAHNFSSEAQPHAGLGAHNFCRNPDGSDGAWCFTLDEDIVRAPCALPKPKEKCAEDAAAIALAELLETSAPSTAATSARADAARPALGLAAIALALATVARGRPAARAEPRAAAGELL</sequence>
<dbReference type="AlphaFoldDB" id="A0A8J5XKE1"/>
<dbReference type="OrthoDB" id="206201at2759"/>
<gene>
    <name evidence="12" type="ORF">KFE25_005647</name>
</gene>
<dbReference type="InterPro" id="IPR015500">
    <property type="entry name" value="Peptidase_S8_subtilisin-rel"/>
</dbReference>
<dbReference type="Gene3D" id="3.40.50.200">
    <property type="entry name" value="Peptidase S8/S53 domain"/>
    <property type="match status" value="1"/>
</dbReference>
<dbReference type="PANTHER" id="PTHR43806:SF58">
    <property type="entry name" value="ALKALINE PROTEASE 1-RELATED"/>
    <property type="match status" value="1"/>
</dbReference>
<evidence type="ECO:0000256" key="3">
    <source>
        <dbReference type="ARBA" id="ARBA00022670"/>
    </source>
</evidence>
<dbReference type="GO" id="GO:0006508">
    <property type="term" value="P:proteolysis"/>
    <property type="evidence" value="ECO:0007669"/>
    <property type="project" value="UniProtKB-KW"/>
</dbReference>
<evidence type="ECO:0000256" key="1">
    <source>
        <dbReference type="ARBA" id="ARBA00011073"/>
    </source>
</evidence>
<dbReference type="PROSITE" id="PS51892">
    <property type="entry name" value="SUBTILASE"/>
    <property type="match status" value="1"/>
</dbReference>
<evidence type="ECO:0000256" key="4">
    <source>
        <dbReference type="ARBA" id="ARBA00022801"/>
    </source>
</evidence>
<evidence type="ECO:0000256" key="8">
    <source>
        <dbReference type="RuleBase" id="RU003355"/>
    </source>
</evidence>
<dbReference type="SUPFAM" id="SSF57440">
    <property type="entry name" value="Kringle-like"/>
    <property type="match status" value="1"/>
</dbReference>
<keyword evidence="5 7" id="KW-0720">Serine protease</keyword>
<organism evidence="12 13">
    <name type="scientific">Diacronema lutheri</name>
    <name type="common">Unicellular marine alga</name>
    <name type="synonym">Monochrysis lutheri</name>
    <dbReference type="NCBI Taxonomy" id="2081491"/>
    <lineage>
        <taxon>Eukaryota</taxon>
        <taxon>Haptista</taxon>
        <taxon>Haptophyta</taxon>
        <taxon>Pavlovophyceae</taxon>
        <taxon>Pavlovales</taxon>
        <taxon>Pavlovaceae</taxon>
        <taxon>Diacronema</taxon>
    </lineage>
</organism>
<dbReference type="Gene3D" id="2.40.20.10">
    <property type="entry name" value="Plasminogen Kringle 4"/>
    <property type="match status" value="1"/>
</dbReference>
<feature type="active site" description="Charge relay system" evidence="7">
    <location>
        <position position="349"/>
    </location>
</feature>
<keyword evidence="10" id="KW-0732">Signal</keyword>
<feature type="region of interest" description="Disordered" evidence="9">
    <location>
        <begin position="414"/>
        <end position="449"/>
    </location>
</feature>
<dbReference type="InterPro" id="IPR000001">
    <property type="entry name" value="Kringle"/>
</dbReference>
<dbReference type="Proteomes" id="UP000751190">
    <property type="component" value="Unassembled WGS sequence"/>
</dbReference>
<dbReference type="PROSITE" id="PS00136">
    <property type="entry name" value="SUBTILASE_ASP"/>
    <property type="match status" value="1"/>
</dbReference>
<dbReference type="InterPro" id="IPR036852">
    <property type="entry name" value="Peptidase_S8/S53_dom_sf"/>
</dbReference>
<dbReference type="CDD" id="cd04077">
    <property type="entry name" value="Peptidases_S8_PCSK9_ProteinaseK_like"/>
    <property type="match status" value="1"/>
</dbReference>
<keyword evidence="4 7" id="KW-0378">Hydrolase</keyword>
<feature type="active site" description="Charge relay system" evidence="7">
    <location>
        <position position="156"/>
    </location>
</feature>
<protein>
    <recommendedName>
        <fullName evidence="11">Kringle domain-containing protein</fullName>
    </recommendedName>
</protein>
<keyword evidence="2" id="KW-0420">Kringle</keyword>
<feature type="chain" id="PRO_5035227954" description="Kringle domain-containing protein" evidence="10">
    <location>
        <begin position="19"/>
        <end position="842"/>
    </location>
</feature>
<feature type="active site" description="Charge relay system" evidence="7">
    <location>
        <position position="195"/>
    </location>
</feature>
<dbReference type="PROSITE" id="PS50070">
    <property type="entry name" value="KRINGLE_2"/>
    <property type="match status" value="1"/>
</dbReference>
<keyword evidence="3 7" id="KW-0645">Protease</keyword>
<dbReference type="SMART" id="SM00130">
    <property type="entry name" value="KR"/>
    <property type="match status" value="1"/>
</dbReference>
<dbReference type="InterPro" id="IPR023827">
    <property type="entry name" value="Peptidase_S8_Asp-AS"/>
</dbReference>
<name>A0A8J5XKE1_DIALT</name>
<dbReference type="InterPro" id="IPR023828">
    <property type="entry name" value="Peptidase_S8_Ser-AS"/>
</dbReference>